<name>A0A9N9NA66_9GLOM</name>
<reference evidence="1" key="1">
    <citation type="submission" date="2021-06" db="EMBL/GenBank/DDBJ databases">
        <authorList>
            <person name="Kallberg Y."/>
            <person name="Tangrot J."/>
            <person name="Rosling A."/>
        </authorList>
    </citation>
    <scope>NUCLEOTIDE SEQUENCE</scope>
    <source>
        <strain evidence="1">UK204</strain>
    </source>
</reference>
<dbReference type="OrthoDB" id="2434003at2759"/>
<gene>
    <name evidence="1" type="ORF">FCALED_LOCUS14103</name>
</gene>
<sequence>YERQSIASTNRRKRSERHPDIIFVMMDRGKKYEFMYTKCSYLFCTEQKIKNNAVKI</sequence>
<organism evidence="1 2">
    <name type="scientific">Funneliformis caledonium</name>
    <dbReference type="NCBI Taxonomy" id="1117310"/>
    <lineage>
        <taxon>Eukaryota</taxon>
        <taxon>Fungi</taxon>
        <taxon>Fungi incertae sedis</taxon>
        <taxon>Mucoromycota</taxon>
        <taxon>Glomeromycotina</taxon>
        <taxon>Glomeromycetes</taxon>
        <taxon>Glomerales</taxon>
        <taxon>Glomeraceae</taxon>
        <taxon>Funneliformis</taxon>
    </lineage>
</organism>
<accession>A0A9N9NA66</accession>
<protein>
    <submittedName>
        <fullName evidence="1">7454_t:CDS:1</fullName>
    </submittedName>
</protein>
<dbReference type="Proteomes" id="UP000789570">
    <property type="component" value="Unassembled WGS sequence"/>
</dbReference>
<proteinExistence type="predicted"/>
<evidence type="ECO:0000313" key="2">
    <source>
        <dbReference type="Proteomes" id="UP000789570"/>
    </source>
</evidence>
<evidence type="ECO:0000313" key="1">
    <source>
        <dbReference type="EMBL" id="CAG8714747.1"/>
    </source>
</evidence>
<dbReference type="AlphaFoldDB" id="A0A9N9NA66"/>
<keyword evidence="2" id="KW-1185">Reference proteome</keyword>
<dbReference type="EMBL" id="CAJVPQ010009365">
    <property type="protein sequence ID" value="CAG8714747.1"/>
    <property type="molecule type" value="Genomic_DNA"/>
</dbReference>
<feature type="non-terminal residue" evidence="1">
    <location>
        <position position="1"/>
    </location>
</feature>
<comment type="caution">
    <text evidence="1">The sequence shown here is derived from an EMBL/GenBank/DDBJ whole genome shotgun (WGS) entry which is preliminary data.</text>
</comment>